<organism evidence="8 9">
    <name type="scientific">Microbacterium stercoris</name>
    <dbReference type="NCBI Taxonomy" id="2820289"/>
    <lineage>
        <taxon>Bacteria</taxon>
        <taxon>Bacillati</taxon>
        <taxon>Actinomycetota</taxon>
        <taxon>Actinomycetes</taxon>
        <taxon>Micrococcales</taxon>
        <taxon>Microbacteriaceae</taxon>
        <taxon>Microbacterium</taxon>
    </lineage>
</organism>
<dbReference type="InterPro" id="IPR036046">
    <property type="entry name" value="Acylphosphatase-like_dom_sf"/>
</dbReference>
<dbReference type="SUPFAM" id="SSF54975">
    <property type="entry name" value="Acylphosphatase/BLUF domain-like"/>
    <property type="match status" value="1"/>
</dbReference>
<feature type="active site" evidence="5">
    <location>
        <position position="18"/>
    </location>
</feature>
<feature type="domain" description="Acylphosphatase-like" evidence="7">
    <location>
        <begin position="3"/>
        <end position="91"/>
    </location>
</feature>
<comment type="similarity">
    <text evidence="1 6">Belongs to the acylphosphatase family.</text>
</comment>
<dbReference type="EMBL" id="JAGFOA010000002">
    <property type="protein sequence ID" value="MBO3663142.1"/>
    <property type="molecule type" value="Genomic_DNA"/>
</dbReference>
<comment type="caution">
    <text evidence="8">The sequence shown here is derived from an EMBL/GenBank/DDBJ whole genome shotgun (WGS) entry which is preliminary data.</text>
</comment>
<evidence type="ECO:0000256" key="2">
    <source>
        <dbReference type="ARBA" id="ARBA00012150"/>
    </source>
</evidence>
<dbReference type="RefSeq" id="WP_208501847.1">
    <property type="nucleotide sequence ID" value="NZ_JAGFOA010000002.1"/>
</dbReference>
<dbReference type="PROSITE" id="PS51160">
    <property type="entry name" value="ACYLPHOSPHATASE_3"/>
    <property type="match status" value="1"/>
</dbReference>
<dbReference type="PANTHER" id="PTHR47268:SF4">
    <property type="entry name" value="ACYLPHOSPHATASE"/>
    <property type="match status" value="1"/>
</dbReference>
<gene>
    <name evidence="8" type="ORF">J5V96_06420</name>
</gene>
<evidence type="ECO:0000259" key="7">
    <source>
        <dbReference type="PROSITE" id="PS51160"/>
    </source>
</evidence>
<dbReference type="Pfam" id="PF00708">
    <property type="entry name" value="Acylphosphatase"/>
    <property type="match status" value="1"/>
</dbReference>
<evidence type="ECO:0000256" key="1">
    <source>
        <dbReference type="ARBA" id="ARBA00005614"/>
    </source>
</evidence>
<dbReference type="Proteomes" id="UP000680132">
    <property type="component" value="Unassembled WGS sequence"/>
</dbReference>
<dbReference type="Gene3D" id="3.30.70.100">
    <property type="match status" value="1"/>
</dbReference>
<evidence type="ECO:0000313" key="8">
    <source>
        <dbReference type="EMBL" id="MBO3663142.1"/>
    </source>
</evidence>
<feature type="active site" evidence="5">
    <location>
        <position position="36"/>
    </location>
</feature>
<dbReference type="AlphaFoldDB" id="A0A939QHQ5"/>
<evidence type="ECO:0000256" key="5">
    <source>
        <dbReference type="PROSITE-ProRule" id="PRU00520"/>
    </source>
</evidence>
<dbReference type="EC" id="3.6.1.7" evidence="2 5"/>
<keyword evidence="9" id="KW-1185">Reference proteome</keyword>
<evidence type="ECO:0000256" key="4">
    <source>
        <dbReference type="ARBA" id="ARBA00047645"/>
    </source>
</evidence>
<evidence type="ECO:0000313" key="9">
    <source>
        <dbReference type="Proteomes" id="UP000680132"/>
    </source>
</evidence>
<evidence type="ECO:0000256" key="6">
    <source>
        <dbReference type="RuleBase" id="RU004168"/>
    </source>
</evidence>
<proteinExistence type="inferred from homology"/>
<comment type="catalytic activity">
    <reaction evidence="4 5">
        <text>an acyl phosphate + H2O = a carboxylate + phosphate + H(+)</text>
        <dbReference type="Rhea" id="RHEA:14965"/>
        <dbReference type="ChEBI" id="CHEBI:15377"/>
        <dbReference type="ChEBI" id="CHEBI:15378"/>
        <dbReference type="ChEBI" id="CHEBI:29067"/>
        <dbReference type="ChEBI" id="CHEBI:43474"/>
        <dbReference type="ChEBI" id="CHEBI:59918"/>
        <dbReference type="EC" id="3.6.1.7"/>
    </reaction>
</comment>
<dbReference type="PANTHER" id="PTHR47268">
    <property type="entry name" value="ACYLPHOSPHATASE"/>
    <property type="match status" value="1"/>
</dbReference>
<dbReference type="InterPro" id="IPR020456">
    <property type="entry name" value="Acylphosphatase"/>
</dbReference>
<sequence length="93" mass="9948">MRHVHVIVHGRVQGVGYRFALQQFAQKHGLTGWVRNRRDDAVEAVLVGDPVAVDTALAWMEQGPAGAEVTSLETAGGAFATPLGDGFQIRPNA</sequence>
<name>A0A939QHQ5_9MICO</name>
<keyword evidence="5" id="KW-0378">Hydrolase</keyword>
<reference evidence="8" key="1">
    <citation type="submission" date="2021-03" db="EMBL/GenBank/DDBJ databases">
        <title>Microbacterium sp. nov., a novel actinobacterium isolated from cow dung.</title>
        <authorList>
            <person name="Zhang L."/>
        </authorList>
    </citation>
    <scope>NUCLEOTIDE SEQUENCE</scope>
    <source>
        <strain evidence="8">NEAU-LLB</strain>
    </source>
</reference>
<accession>A0A939QHQ5</accession>
<protein>
    <recommendedName>
        <fullName evidence="3 5">acylphosphatase</fullName>
        <ecNumber evidence="2 5">3.6.1.7</ecNumber>
    </recommendedName>
</protein>
<evidence type="ECO:0000256" key="3">
    <source>
        <dbReference type="ARBA" id="ARBA00015991"/>
    </source>
</evidence>
<dbReference type="GO" id="GO:0003998">
    <property type="term" value="F:acylphosphatase activity"/>
    <property type="evidence" value="ECO:0007669"/>
    <property type="project" value="UniProtKB-EC"/>
</dbReference>
<dbReference type="InterPro" id="IPR001792">
    <property type="entry name" value="Acylphosphatase-like_dom"/>
</dbReference>